<organism evidence="1 2">
    <name type="scientific">Corynebacterium simulans</name>
    <dbReference type="NCBI Taxonomy" id="146827"/>
    <lineage>
        <taxon>Bacteria</taxon>
        <taxon>Bacillati</taxon>
        <taxon>Actinomycetota</taxon>
        <taxon>Actinomycetes</taxon>
        <taxon>Mycobacteriales</taxon>
        <taxon>Corynebacteriaceae</taxon>
        <taxon>Corynebacterium</taxon>
    </lineage>
</organism>
<gene>
    <name evidence="1" type="ORF">WM41_0463</name>
</gene>
<reference evidence="1 2" key="1">
    <citation type="journal article" date="2016" name="Int. J. Syst. Evol. Microbiol.">
        <title>Resolving the Complexity of Human Skin Metagenomes Using Single-Molecule Sequencing.</title>
        <authorList>
            <consortium name="NISC Comparative Sequencing Program"/>
            <person name="Tsai Y.C."/>
            <person name="Conlan S."/>
            <person name="Deming C."/>
            <person name="Segre J.A."/>
            <person name="Kong H.H."/>
            <person name="Korlach J."/>
            <person name="Oh J."/>
        </authorList>
    </citation>
    <scope>NUCLEOTIDE SEQUENCE [LARGE SCALE GENOMIC DNA]</scope>
    <source>
        <strain evidence="1 2">1B08</strain>
    </source>
</reference>
<protein>
    <submittedName>
        <fullName evidence="1">Threonine aldolase</fullName>
    </submittedName>
</protein>
<evidence type="ECO:0000313" key="1">
    <source>
        <dbReference type="EMBL" id="KXU18930.1"/>
    </source>
</evidence>
<dbReference type="EMBL" id="LTEB01000014">
    <property type="protein sequence ID" value="KXU18930.1"/>
    <property type="molecule type" value="Genomic_DNA"/>
</dbReference>
<evidence type="ECO:0000313" key="2">
    <source>
        <dbReference type="Proteomes" id="UP000070339"/>
    </source>
</evidence>
<keyword evidence="2" id="KW-1185">Reference proteome</keyword>
<sequence length="67" mass="7275">MLAPAAAVYFMVGGTQVNTPAQEAGLSSKYVCQFFEEHDGLRAVRFCTSWSTRDEDVDALCASIAQL</sequence>
<dbReference type="InterPro" id="IPR015422">
    <property type="entry name" value="PyrdxlP-dep_Trfase_small"/>
</dbReference>
<proteinExistence type="predicted"/>
<accession>A0ABR5VE22</accession>
<dbReference type="RefSeq" id="WP_061920637.1">
    <property type="nucleotide sequence ID" value="NZ_CP137213.1"/>
</dbReference>
<dbReference type="Gene3D" id="3.90.1150.10">
    <property type="entry name" value="Aspartate Aminotransferase, domain 1"/>
    <property type="match status" value="1"/>
</dbReference>
<name>A0ABR5VE22_9CORY</name>
<comment type="caution">
    <text evidence="1">The sequence shown here is derived from an EMBL/GenBank/DDBJ whole genome shotgun (WGS) entry which is preliminary data.</text>
</comment>
<dbReference type="Proteomes" id="UP000070339">
    <property type="component" value="Unassembled WGS sequence"/>
</dbReference>